<reference evidence="4 5" key="1">
    <citation type="submission" date="2023-09" db="EMBL/GenBank/DDBJ databases">
        <authorList>
            <person name="Rey-Velasco X."/>
        </authorList>
    </citation>
    <scope>NUCLEOTIDE SEQUENCE [LARGE SCALE GENOMIC DNA]</scope>
    <source>
        <strain evidence="4 5">P007</strain>
    </source>
</reference>
<accession>A0ABU3BCZ3</accession>
<dbReference type="InterPro" id="IPR005835">
    <property type="entry name" value="NTP_transferase_dom"/>
</dbReference>
<dbReference type="Gene3D" id="3.90.550.10">
    <property type="entry name" value="Spore Coat Polysaccharide Biosynthesis Protein SpsA, Chain A"/>
    <property type="match status" value="1"/>
</dbReference>
<evidence type="ECO:0000256" key="2">
    <source>
        <dbReference type="ARBA" id="ARBA00022695"/>
    </source>
</evidence>
<evidence type="ECO:0000313" key="5">
    <source>
        <dbReference type="Proteomes" id="UP001250662"/>
    </source>
</evidence>
<protein>
    <submittedName>
        <fullName evidence="4">Sugar phosphate nucleotidyltransferase</fullName>
    </submittedName>
</protein>
<dbReference type="PANTHER" id="PTHR43584:SF8">
    <property type="entry name" value="N-ACETYLMURAMATE ALPHA-1-PHOSPHATE URIDYLYLTRANSFERASE"/>
    <property type="match status" value="1"/>
</dbReference>
<keyword evidence="5" id="KW-1185">Reference proteome</keyword>
<dbReference type="Proteomes" id="UP001250662">
    <property type="component" value="Unassembled WGS sequence"/>
</dbReference>
<feature type="domain" description="Nucleotidyl transferase" evidence="3">
    <location>
        <begin position="6"/>
        <end position="258"/>
    </location>
</feature>
<evidence type="ECO:0000256" key="1">
    <source>
        <dbReference type="ARBA" id="ARBA00022679"/>
    </source>
</evidence>
<sequence>MINNLIILAGGASSRMKKESTLKGLSEKAVRQANTRNKGLIEIGEKNTPFLHYLLHNAKTAGYLNIYIVIAEKDDLFQAVYGKNEVNNSYKGLTISFVRQHIVNGRSKPQGTADALYQALEQYPILTKSSFVVCNCDNLYSTKVFTALKKVNSRNALIGYDREGLNFSSERIGKFALMKIDEDGYLMDIIEKPSPEEALSYQDEFGKLRVSMNIFKFDGSLFYPFLKNCPIHPERDEKELPTALLKMIREKDYNVKVIPISEHVIDLTSKDDISIVEKYLKKNYPVGLKWE</sequence>
<evidence type="ECO:0000313" key="4">
    <source>
        <dbReference type="EMBL" id="MDT0620349.1"/>
    </source>
</evidence>
<dbReference type="Pfam" id="PF00483">
    <property type="entry name" value="NTP_transferase"/>
    <property type="match status" value="1"/>
</dbReference>
<dbReference type="InterPro" id="IPR050065">
    <property type="entry name" value="GlmU-like"/>
</dbReference>
<keyword evidence="1" id="KW-0808">Transferase</keyword>
<proteinExistence type="predicted"/>
<name>A0ABU3BCZ3_9FLAO</name>
<keyword evidence="2" id="KW-0548">Nucleotidyltransferase</keyword>
<dbReference type="InterPro" id="IPR029044">
    <property type="entry name" value="Nucleotide-diphossugar_trans"/>
</dbReference>
<evidence type="ECO:0000259" key="3">
    <source>
        <dbReference type="Pfam" id="PF00483"/>
    </source>
</evidence>
<dbReference type="EMBL" id="JAVRHU010000001">
    <property type="protein sequence ID" value="MDT0620349.1"/>
    <property type="molecule type" value="Genomic_DNA"/>
</dbReference>
<dbReference type="RefSeq" id="WP_311386771.1">
    <property type="nucleotide sequence ID" value="NZ_JAVRHU010000001.1"/>
</dbReference>
<comment type="caution">
    <text evidence="4">The sequence shown here is derived from an EMBL/GenBank/DDBJ whole genome shotgun (WGS) entry which is preliminary data.</text>
</comment>
<dbReference type="PANTHER" id="PTHR43584">
    <property type="entry name" value="NUCLEOTIDYL TRANSFERASE"/>
    <property type="match status" value="1"/>
</dbReference>
<gene>
    <name evidence="4" type="ORF">RM520_01855</name>
</gene>
<dbReference type="SUPFAM" id="SSF53448">
    <property type="entry name" value="Nucleotide-diphospho-sugar transferases"/>
    <property type="match status" value="1"/>
</dbReference>
<organism evidence="4 5">
    <name type="scientific">Croceitalea vernalis</name>
    <dbReference type="NCBI Taxonomy" id="3075599"/>
    <lineage>
        <taxon>Bacteria</taxon>
        <taxon>Pseudomonadati</taxon>
        <taxon>Bacteroidota</taxon>
        <taxon>Flavobacteriia</taxon>
        <taxon>Flavobacteriales</taxon>
        <taxon>Flavobacteriaceae</taxon>
        <taxon>Croceitalea</taxon>
    </lineage>
</organism>